<evidence type="ECO:0000313" key="2">
    <source>
        <dbReference type="Proteomes" id="UP000366051"/>
    </source>
</evidence>
<sequence length="45" mass="5372">MWKLVRRNRRKPRSKVLGFLFIALLMRSVSISEEDLCLTGFIYLD</sequence>
<proteinExistence type="predicted"/>
<accession>A0A5Q2MYB9</accession>
<gene>
    <name evidence="1" type="ORF">FTV88_0204</name>
</gene>
<keyword evidence="2" id="KW-1185">Reference proteome</keyword>
<dbReference type="Proteomes" id="UP000366051">
    <property type="component" value="Chromosome"/>
</dbReference>
<dbReference type="AlphaFoldDB" id="A0A5Q2MYB9"/>
<reference evidence="2" key="1">
    <citation type="submission" date="2019-11" db="EMBL/GenBank/DDBJ databases">
        <title>Genome sequence of Heliorestis convoluta strain HH, an alkaliphilic and minimalistic phototrophic bacterium from a soda lake in Egypt.</title>
        <authorList>
            <person name="Dewey E.D."/>
            <person name="Stokes L.M."/>
            <person name="Burchell B.M."/>
            <person name="Shaffer K.N."/>
            <person name="Huntington A.M."/>
            <person name="Baker J.M."/>
            <person name="Nadendla S."/>
            <person name="Giglio M.G."/>
            <person name="Touchman J.W."/>
            <person name="Blankenship R.E."/>
            <person name="Madigan M.T."/>
            <person name="Sattley W.M."/>
        </authorList>
    </citation>
    <scope>NUCLEOTIDE SEQUENCE [LARGE SCALE GENOMIC DNA]</scope>
    <source>
        <strain evidence="2">HH</strain>
    </source>
</reference>
<dbReference type="EMBL" id="CP045875">
    <property type="protein sequence ID" value="QGG46383.1"/>
    <property type="molecule type" value="Genomic_DNA"/>
</dbReference>
<dbReference type="KEGG" id="hcv:FTV88_0204"/>
<protein>
    <submittedName>
        <fullName evidence="1">Uncharacterized protein</fullName>
    </submittedName>
</protein>
<evidence type="ECO:0000313" key="1">
    <source>
        <dbReference type="EMBL" id="QGG46383.1"/>
    </source>
</evidence>
<name>A0A5Q2MYB9_9FIRM</name>
<organism evidence="1 2">
    <name type="scientific">Heliorestis convoluta</name>
    <dbReference type="NCBI Taxonomy" id="356322"/>
    <lineage>
        <taxon>Bacteria</taxon>
        <taxon>Bacillati</taxon>
        <taxon>Bacillota</taxon>
        <taxon>Clostridia</taxon>
        <taxon>Eubacteriales</taxon>
        <taxon>Heliobacteriaceae</taxon>
        <taxon>Heliorestis</taxon>
    </lineage>
</organism>